<dbReference type="PANTHER" id="PTHR19965:SF82">
    <property type="entry name" value="THO COMPLEX SUBUNIT 4"/>
    <property type="match status" value="1"/>
</dbReference>
<evidence type="ECO:0000259" key="4">
    <source>
        <dbReference type="PROSITE" id="PS50102"/>
    </source>
</evidence>
<dbReference type="CDD" id="cd12680">
    <property type="entry name" value="RRM_THOC4"/>
    <property type="match status" value="1"/>
</dbReference>
<reference evidence="5" key="1">
    <citation type="submission" date="2020-07" db="EMBL/GenBank/DDBJ databases">
        <authorList>
            <person name="Nazaruddin N."/>
        </authorList>
    </citation>
    <scope>NUCLEOTIDE SEQUENCE</scope>
</reference>
<evidence type="ECO:0000256" key="3">
    <source>
        <dbReference type="SAM" id="MobiDB-lite"/>
    </source>
</evidence>
<keyword evidence="1 2" id="KW-0694">RNA-binding</keyword>
<feature type="non-terminal residue" evidence="5">
    <location>
        <position position="1"/>
    </location>
</feature>
<evidence type="ECO:0000256" key="1">
    <source>
        <dbReference type="ARBA" id="ARBA00022884"/>
    </source>
</evidence>
<dbReference type="Proteomes" id="UP000752696">
    <property type="component" value="Unassembled WGS sequence"/>
</dbReference>
<accession>A0A6V7H0F4</accession>
<dbReference type="GO" id="GO:0005634">
    <property type="term" value="C:nucleus"/>
    <property type="evidence" value="ECO:0007669"/>
    <property type="project" value="TreeGrafter"/>
</dbReference>
<protein>
    <recommendedName>
        <fullName evidence="4">RRM domain-containing protein</fullName>
    </recommendedName>
</protein>
<feature type="compositionally biased region" description="Basic residues" evidence="3">
    <location>
        <begin position="257"/>
        <end position="270"/>
    </location>
</feature>
<keyword evidence="6" id="KW-1185">Reference proteome</keyword>
<dbReference type="InterPro" id="IPR051229">
    <property type="entry name" value="ALYREF_mRNA_export"/>
</dbReference>
<dbReference type="PROSITE" id="PS50102">
    <property type="entry name" value="RRM"/>
    <property type="match status" value="1"/>
</dbReference>
<sequence>CRSTIKEIEEELAKIDPSKKIEIGNYRLDAQGNVIHKKHLYLKIPLAQSEVHISDILDNICEKMSDYVRATYKSNGQLTILNLLSPSGGMNPEMSKVDIIQDNDLNKSLKYYCEGIVEEFEDSMISLFAHKENNIKEKLCINVSKLCSSTDLNENNEEIDENQPLFGFIDALVESAMIDESYSVELVLLRSYCMVYGLYTQVSVRACFVFVRRHHYEDERGWFYSFLCGGVIIRKSAQMKMVDKIDMSLDDIIKQNKGTRPRGGSGRRGRGAGNTPRRGARRTQRVGGGVMRGRNRGGITRNSLPYTRGDVNSAWKHDMFDGVKKVGRSAIGSAGTTKLLVSNLDFGVSDSDIQELFSEFGPLKSAAVHYDRSGRSLGSADVIFERRADAIKAMKQYNGVPLD</sequence>
<dbReference type="SMART" id="SM00360">
    <property type="entry name" value="RRM"/>
    <property type="match status" value="1"/>
</dbReference>
<evidence type="ECO:0000313" key="6">
    <source>
        <dbReference type="Proteomes" id="UP000752696"/>
    </source>
</evidence>
<evidence type="ECO:0000256" key="2">
    <source>
        <dbReference type="PROSITE-ProRule" id="PRU00176"/>
    </source>
</evidence>
<dbReference type="Pfam" id="PF11938">
    <property type="entry name" value="DUF3456"/>
    <property type="match status" value="1"/>
</dbReference>
<feature type="non-terminal residue" evidence="5">
    <location>
        <position position="403"/>
    </location>
</feature>
<dbReference type="GO" id="GO:0003729">
    <property type="term" value="F:mRNA binding"/>
    <property type="evidence" value="ECO:0007669"/>
    <property type="project" value="TreeGrafter"/>
</dbReference>
<feature type="domain" description="RRM" evidence="4">
    <location>
        <begin position="337"/>
        <end position="403"/>
    </location>
</feature>
<organism evidence="5 6">
    <name type="scientific">Heterotrigona itama</name>
    <dbReference type="NCBI Taxonomy" id="395501"/>
    <lineage>
        <taxon>Eukaryota</taxon>
        <taxon>Metazoa</taxon>
        <taxon>Ecdysozoa</taxon>
        <taxon>Arthropoda</taxon>
        <taxon>Hexapoda</taxon>
        <taxon>Insecta</taxon>
        <taxon>Pterygota</taxon>
        <taxon>Neoptera</taxon>
        <taxon>Endopterygota</taxon>
        <taxon>Hymenoptera</taxon>
        <taxon>Apocrita</taxon>
        <taxon>Aculeata</taxon>
        <taxon>Apoidea</taxon>
        <taxon>Anthophila</taxon>
        <taxon>Apidae</taxon>
        <taxon>Heterotrigona</taxon>
    </lineage>
</organism>
<dbReference type="SUPFAM" id="SSF54928">
    <property type="entry name" value="RNA-binding domain, RBD"/>
    <property type="match status" value="1"/>
</dbReference>
<dbReference type="OrthoDB" id="192915at2759"/>
<feature type="region of interest" description="Disordered" evidence="3">
    <location>
        <begin position="253"/>
        <end position="303"/>
    </location>
</feature>
<dbReference type="EMBL" id="CAJDYZ010005802">
    <property type="protein sequence ID" value="CAD1472797.1"/>
    <property type="molecule type" value="Genomic_DNA"/>
</dbReference>
<name>A0A6V7H0F4_9HYME</name>
<dbReference type="InterPro" id="IPR012677">
    <property type="entry name" value="Nucleotide-bd_a/b_plait_sf"/>
</dbReference>
<dbReference type="Gene3D" id="3.30.70.330">
    <property type="match status" value="1"/>
</dbReference>
<dbReference type="InterPro" id="IPR035979">
    <property type="entry name" value="RBD_domain_sf"/>
</dbReference>
<dbReference type="InterPro" id="IPR000504">
    <property type="entry name" value="RRM_dom"/>
</dbReference>
<comment type="caution">
    <text evidence="5">The sequence shown here is derived from an EMBL/GenBank/DDBJ whole genome shotgun (WGS) entry which is preliminary data.</text>
</comment>
<dbReference type="GO" id="GO:0006406">
    <property type="term" value="P:mRNA export from nucleus"/>
    <property type="evidence" value="ECO:0007669"/>
    <property type="project" value="TreeGrafter"/>
</dbReference>
<gene>
    <name evidence="5" type="ORF">MHI_LOCUS335476</name>
</gene>
<evidence type="ECO:0000313" key="5">
    <source>
        <dbReference type="EMBL" id="CAD1472797.1"/>
    </source>
</evidence>
<dbReference type="AlphaFoldDB" id="A0A6V7H0F4"/>
<proteinExistence type="predicted"/>
<dbReference type="InterPro" id="IPR021852">
    <property type="entry name" value="DUF3456"/>
</dbReference>
<dbReference type="PANTHER" id="PTHR19965">
    <property type="entry name" value="RNA AND EXPORT FACTOR BINDING PROTEIN"/>
    <property type="match status" value="1"/>
</dbReference>
<dbReference type="Pfam" id="PF00076">
    <property type="entry name" value="RRM_1"/>
    <property type="match status" value="1"/>
</dbReference>